<organism evidence="6 7">
    <name type="scientific">Aspergillus felis</name>
    <dbReference type="NCBI Taxonomy" id="1287682"/>
    <lineage>
        <taxon>Eukaryota</taxon>
        <taxon>Fungi</taxon>
        <taxon>Dikarya</taxon>
        <taxon>Ascomycota</taxon>
        <taxon>Pezizomycotina</taxon>
        <taxon>Eurotiomycetes</taxon>
        <taxon>Eurotiomycetidae</taxon>
        <taxon>Eurotiales</taxon>
        <taxon>Aspergillaceae</taxon>
        <taxon>Aspergillus</taxon>
        <taxon>Aspergillus subgen. Fumigati</taxon>
    </lineage>
</organism>
<dbReference type="AlphaFoldDB" id="A0A8H6V466"/>
<dbReference type="InterPro" id="IPR029063">
    <property type="entry name" value="SAM-dependent_MTases_sf"/>
</dbReference>
<keyword evidence="7" id="KW-1185">Reference proteome</keyword>
<dbReference type="GO" id="GO:0085020">
    <property type="term" value="P:protein K6-linked ubiquitination"/>
    <property type="evidence" value="ECO:0007669"/>
    <property type="project" value="TreeGrafter"/>
</dbReference>
<feature type="repeat" description="ANK" evidence="3">
    <location>
        <begin position="350"/>
        <end position="382"/>
    </location>
</feature>
<dbReference type="PRINTS" id="PR01415">
    <property type="entry name" value="ANKYRIN"/>
</dbReference>
<dbReference type="PROSITE" id="PS50088">
    <property type="entry name" value="ANK_REPEAT"/>
    <property type="match status" value="6"/>
</dbReference>
<dbReference type="InterPro" id="IPR036770">
    <property type="entry name" value="Ankyrin_rpt-contain_sf"/>
</dbReference>
<dbReference type="PANTHER" id="PTHR24171">
    <property type="entry name" value="ANKYRIN REPEAT DOMAIN-CONTAINING PROTEIN 39-RELATED"/>
    <property type="match status" value="1"/>
</dbReference>
<dbReference type="Pfam" id="PF13649">
    <property type="entry name" value="Methyltransf_25"/>
    <property type="match status" value="1"/>
</dbReference>
<keyword evidence="1" id="KW-0677">Repeat</keyword>
<evidence type="ECO:0000256" key="2">
    <source>
        <dbReference type="ARBA" id="ARBA00023043"/>
    </source>
</evidence>
<dbReference type="SUPFAM" id="SSF53335">
    <property type="entry name" value="S-adenosyl-L-methionine-dependent methyltransferases"/>
    <property type="match status" value="1"/>
</dbReference>
<feature type="domain" description="Methyltransferase" evidence="5">
    <location>
        <begin position="51"/>
        <end position="152"/>
    </location>
</feature>
<feature type="repeat" description="ANK" evidence="3">
    <location>
        <begin position="608"/>
        <end position="640"/>
    </location>
</feature>
<gene>
    <name evidence="6" type="ORF">CNMCM7691_005187</name>
</gene>
<feature type="repeat" description="ANK" evidence="3">
    <location>
        <begin position="575"/>
        <end position="607"/>
    </location>
</feature>
<feature type="repeat" description="ANK" evidence="3">
    <location>
        <begin position="448"/>
        <end position="480"/>
    </location>
</feature>
<feature type="repeat" description="ANK" evidence="3">
    <location>
        <begin position="383"/>
        <end position="415"/>
    </location>
</feature>
<sequence length="709" mass="76762">MTDVHQIATWYDQNAALEHERLTSCRLEFSITWRIIAQYLDQLGRDKALEILDLGGGTGRYALPLAKLGHSVTLADISDRELEIGRSTAEEAQVKLTAIVKADARDIRSNPVIFQEQKYDLVLCQGPLYHLLEENERRAVLSACAAILKPNGVILAAFVLQYAHLRDIAQRDPMRLVEEYDSFYANYLAEGRYTRNQLICSYHSDPEKVRAIFETVPELQLERLVSCEGFLGGGLASKLGELQDEAYERNLDGSDNLLHTERGVCSPIPMSSGDILVTTSNLPAAHAQPYSNTELLLQAALDGDTETVRRLFTAGAELASYRHQVKSVDEEPNEVHIIHAHTDYERDALQGTTALHLAAYGGHIEVVKFLIHAGAEVNAFDFPGLTALHWAAYKGHKDIVALLLENGANPSSLPYHLMDTLRDPTAKGSMGLTAMLDRTNDDGSLLFARAPPLHCAVAGGHDDIVRLLLDRGADLHMEGLGAPYTALETAADRGNGELIKLLMNAGAHASQWALNLAVLSAHTEAAKILLDAGVNASLPDTSGLLPLNRAASLGHETMIRLLLEAGADVHSVDATGGSALHLAASGGHDSVVQLLINAGASTKSTDERGMTPLHHASQGGNLKAVQIILDHNRSASRRDLNELTALHSAANCGNAESDPSPTAPARSDITPTPLRHPSDKKPNNYLSKAAILQENKAPDLLELLLHDFT</sequence>
<proteinExistence type="predicted"/>
<dbReference type="Pfam" id="PF00023">
    <property type="entry name" value="Ank"/>
    <property type="match status" value="1"/>
</dbReference>
<dbReference type="PROSITE" id="PS50297">
    <property type="entry name" value="ANK_REP_REGION"/>
    <property type="match status" value="6"/>
</dbReference>
<dbReference type="Pfam" id="PF12796">
    <property type="entry name" value="Ank_2"/>
    <property type="match status" value="3"/>
</dbReference>
<accession>A0A8H6V466</accession>
<name>A0A8H6V466_9EURO</name>
<evidence type="ECO:0000256" key="3">
    <source>
        <dbReference type="PROSITE-ProRule" id="PRU00023"/>
    </source>
</evidence>
<dbReference type="GO" id="GO:0004842">
    <property type="term" value="F:ubiquitin-protein transferase activity"/>
    <property type="evidence" value="ECO:0007669"/>
    <property type="project" value="TreeGrafter"/>
</dbReference>
<evidence type="ECO:0000313" key="6">
    <source>
        <dbReference type="EMBL" id="KAF7177297.1"/>
    </source>
</evidence>
<dbReference type="CDD" id="cd02440">
    <property type="entry name" value="AdoMet_MTases"/>
    <property type="match status" value="1"/>
</dbReference>
<reference evidence="6" key="1">
    <citation type="submission" date="2020-06" db="EMBL/GenBank/DDBJ databases">
        <title>Draft genome sequences of strains closely related to Aspergillus parafelis and Aspergillus hiratsukae.</title>
        <authorList>
            <person name="Dos Santos R.A.C."/>
            <person name="Rivero-Menendez O."/>
            <person name="Steenwyk J.L."/>
            <person name="Mead M.E."/>
            <person name="Goldman G.H."/>
            <person name="Alastruey-Izquierdo A."/>
            <person name="Rokas A."/>
        </authorList>
    </citation>
    <scope>NUCLEOTIDE SEQUENCE</scope>
    <source>
        <strain evidence="6">CNM-CM7691</strain>
    </source>
</reference>
<dbReference type="EMBL" id="JACBAG010001900">
    <property type="protein sequence ID" value="KAF7177297.1"/>
    <property type="molecule type" value="Genomic_DNA"/>
</dbReference>
<comment type="caution">
    <text evidence="6">The sequence shown here is derived from an EMBL/GenBank/DDBJ whole genome shotgun (WGS) entry which is preliminary data.</text>
</comment>
<dbReference type="InterPro" id="IPR002110">
    <property type="entry name" value="Ankyrin_rpt"/>
</dbReference>
<evidence type="ECO:0000256" key="1">
    <source>
        <dbReference type="ARBA" id="ARBA00022737"/>
    </source>
</evidence>
<dbReference type="Gene3D" id="3.40.50.150">
    <property type="entry name" value="Vaccinia Virus protein VP39"/>
    <property type="match status" value="1"/>
</dbReference>
<feature type="region of interest" description="Disordered" evidence="4">
    <location>
        <begin position="651"/>
        <end position="683"/>
    </location>
</feature>
<evidence type="ECO:0000313" key="7">
    <source>
        <dbReference type="Proteomes" id="UP000641853"/>
    </source>
</evidence>
<keyword evidence="2 3" id="KW-0040">ANK repeat</keyword>
<dbReference type="SUPFAM" id="SSF48403">
    <property type="entry name" value="Ankyrin repeat"/>
    <property type="match status" value="1"/>
</dbReference>
<protein>
    <recommendedName>
        <fullName evidence="5">Methyltransferase domain-containing protein</fullName>
    </recommendedName>
</protein>
<dbReference type="SMART" id="SM00248">
    <property type="entry name" value="ANK"/>
    <property type="match status" value="8"/>
</dbReference>
<feature type="repeat" description="ANK" evidence="3">
    <location>
        <begin position="542"/>
        <end position="574"/>
    </location>
</feature>
<evidence type="ECO:0000256" key="4">
    <source>
        <dbReference type="SAM" id="MobiDB-lite"/>
    </source>
</evidence>
<dbReference type="InterPro" id="IPR041698">
    <property type="entry name" value="Methyltransf_25"/>
</dbReference>
<evidence type="ECO:0000259" key="5">
    <source>
        <dbReference type="Pfam" id="PF13649"/>
    </source>
</evidence>
<dbReference type="Gene3D" id="1.25.40.20">
    <property type="entry name" value="Ankyrin repeat-containing domain"/>
    <property type="match status" value="4"/>
</dbReference>
<dbReference type="Proteomes" id="UP000641853">
    <property type="component" value="Unassembled WGS sequence"/>
</dbReference>